<dbReference type="AlphaFoldDB" id="G9ELB5"/>
<dbReference type="HOGENOM" id="CLU_2807144_0_0_6"/>
<dbReference type="InParanoid" id="G9ELB5"/>
<name>G9ELB5_9GAMM</name>
<dbReference type="EMBL" id="JH413808">
    <property type="protein sequence ID" value="EHL32004.1"/>
    <property type="molecule type" value="Genomic_DNA"/>
</dbReference>
<reference evidence="1 2" key="1">
    <citation type="journal article" date="2011" name="BMC Genomics">
        <title>Insight into cross-talk between intra-amoebal pathogens.</title>
        <authorList>
            <person name="Gimenez G."/>
            <person name="Bertelli C."/>
            <person name="Moliner C."/>
            <person name="Robert C."/>
            <person name="Raoult D."/>
            <person name="Fournier P.E."/>
            <person name="Greub G."/>
        </authorList>
    </citation>
    <scope>NUCLEOTIDE SEQUENCE [LARGE SCALE GENOMIC DNA]</scope>
    <source>
        <strain evidence="1 2">LLAP12</strain>
    </source>
</reference>
<organism evidence="1 2">
    <name type="scientific">Legionella drancourtii LLAP12</name>
    <dbReference type="NCBI Taxonomy" id="658187"/>
    <lineage>
        <taxon>Bacteria</taxon>
        <taxon>Pseudomonadati</taxon>
        <taxon>Pseudomonadota</taxon>
        <taxon>Gammaproteobacteria</taxon>
        <taxon>Legionellales</taxon>
        <taxon>Legionellaceae</taxon>
        <taxon>Legionella</taxon>
    </lineage>
</organism>
<dbReference type="STRING" id="658187.LDG_6177"/>
<sequence>MTIIVIPHQELVKIGNVPTTNQCINKLSTAKNSTESAALSNTEDDSYHYNDLLESAINALRQISCFR</sequence>
<gene>
    <name evidence="1" type="ORF">LDG_6177</name>
</gene>
<proteinExistence type="predicted"/>
<evidence type="ECO:0000313" key="2">
    <source>
        <dbReference type="Proteomes" id="UP000002770"/>
    </source>
</evidence>
<accession>G9ELB5</accession>
<keyword evidence="2" id="KW-1185">Reference proteome</keyword>
<evidence type="ECO:0000313" key="1">
    <source>
        <dbReference type="EMBL" id="EHL32004.1"/>
    </source>
</evidence>
<protein>
    <submittedName>
        <fullName evidence="1">Uncharacterized protein</fullName>
    </submittedName>
</protein>
<dbReference type="Proteomes" id="UP000002770">
    <property type="component" value="Unassembled WGS sequence"/>
</dbReference>